<reference evidence="1 2" key="2">
    <citation type="journal article" date="2007" name="PLoS Biol.">
        <title>Principles of genome evolution in the Drosophila melanogaster species group.</title>
        <authorList>
            <person name="Ranz J.M."/>
            <person name="Maurin D."/>
            <person name="Chan Y.S."/>
            <person name="von Grotthuss M."/>
            <person name="Hillier L.W."/>
            <person name="Roote J."/>
            <person name="Ashburner M."/>
            <person name="Bergman C.M."/>
        </authorList>
    </citation>
    <scope>NUCLEOTIDE SEQUENCE [LARGE SCALE GENOMIC DNA]</scope>
    <source>
        <strain evidence="2">Tai18E2 / Tucson 14021-0261.01</strain>
    </source>
</reference>
<gene>
    <name evidence="1" type="primary">Dyak\GE21354</name>
    <name evidence="1" type="synonym">dyak_GLEANR_512</name>
    <name evidence="1" type="synonym">GE21354</name>
    <name evidence="1" type="ORF">Dyak_GE21354</name>
</gene>
<accession>B4NXR2</accession>
<dbReference type="AlphaFoldDB" id="B4NXR2"/>
<proteinExistence type="predicted"/>
<keyword evidence="2" id="KW-1185">Reference proteome</keyword>
<sequence length="502" mass="58828">MWSLSPRLFKSPERKERLVKFQVEDGSVVGMETPQKTRRIHQAAQIGDDLTATLERPSKNYSSERFISLTKLDKEDKKEEDFWELKKVFQKLDLSDQILLYRSFRLLPAACCTLWRITRKRLDFRILHKDLGEESQKHLLVHMMDHFKYAYFVADKLQENLNVLERAGVKSLISVQHCELLMEENSVTKVKASSHPAGGDSAGSRMAQWPLHALPKLMRNLRRLKANCEIQVHFIEHFQDLELLVLYGFISQTALTGILERCHKLARLFLRFDCDTLSLKFIDKCSSLRDLSLTTGLFAHQKDLVMKLTALRLLELTQCQTRYRLTLESLQFILNRRSDSVELIQIDCKGFQDPNWMMEVGLDRCSRLRGLVLANCYFCDREISRLSFPKVQKYIALTNCHDIKDYQLLDVVRNCPGLNDIYLIDCPHLSWKVLQGIYRIRKSENLSYPITVILSQCSELREAYQSMYSNYWCFKLSYLRIERVIQQCQPITDIQIFFNNSK</sequence>
<dbReference type="HOGENOM" id="CLU_046602_0_0_1"/>
<dbReference type="InterPro" id="IPR032675">
    <property type="entry name" value="LRR_dom_sf"/>
</dbReference>
<dbReference type="eggNOG" id="ENOG502TFWD">
    <property type="taxonomic scope" value="Eukaryota"/>
</dbReference>
<evidence type="ECO:0000313" key="2">
    <source>
        <dbReference type="Proteomes" id="UP000002282"/>
    </source>
</evidence>
<dbReference type="Gene3D" id="3.80.10.10">
    <property type="entry name" value="Ribonuclease Inhibitor"/>
    <property type="match status" value="1"/>
</dbReference>
<evidence type="ECO:0000313" key="1">
    <source>
        <dbReference type="EMBL" id="EDW89687.1"/>
    </source>
</evidence>
<protein>
    <submittedName>
        <fullName evidence="1">Uncharacterized protein, isoform A</fullName>
    </submittedName>
</protein>
<dbReference type="SUPFAM" id="SSF52047">
    <property type="entry name" value="RNI-like"/>
    <property type="match status" value="1"/>
</dbReference>
<reference evidence="1 2" key="1">
    <citation type="journal article" date="2007" name="Nature">
        <title>Evolution of genes and genomes on the Drosophila phylogeny.</title>
        <authorList>
            <consortium name="Drosophila 12 Genomes Consortium"/>
            <person name="Clark A.G."/>
            <person name="Eisen M.B."/>
            <person name="Smith D.R."/>
            <person name="Bergman C.M."/>
            <person name="Oliver B."/>
            <person name="Markow T.A."/>
            <person name="Kaufman T.C."/>
            <person name="Kellis M."/>
            <person name="Gelbart W."/>
            <person name="Iyer V.N."/>
            <person name="Pollard D.A."/>
            <person name="Sackton T.B."/>
            <person name="Larracuente A.M."/>
            <person name="Singh N.D."/>
            <person name="Abad J.P."/>
            <person name="Abt D.N."/>
            <person name="Adryan B."/>
            <person name="Aguade M."/>
            <person name="Akashi H."/>
            <person name="Anderson W.W."/>
            <person name="Aquadro C.F."/>
            <person name="Ardell D.H."/>
            <person name="Arguello R."/>
            <person name="Artieri C.G."/>
            <person name="Barbash D.A."/>
            <person name="Barker D."/>
            <person name="Barsanti P."/>
            <person name="Batterham P."/>
            <person name="Batzoglou S."/>
            <person name="Begun D."/>
            <person name="Bhutkar A."/>
            <person name="Blanco E."/>
            <person name="Bosak S.A."/>
            <person name="Bradley R.K."/>
            <person name="Brand A.D."/>
            <person name="Brent M.R."/>
            <person name="Brooks A.N."/>
            <person name="Brown R.H."/>
            <person name="Butlin R.K."/>
            <person name="Caggese C."/>
            <person name="Calvi B.R."/>
            <person name="Bernardo de Carvalho A."/>
            <person name="Caspi A."/>
            <person name="Castrezana S."/>
            <person name="Celniker S.E."/>
            <person name="Chang J.L."/>
            <person name="Chapple C."/>
            <person name="Chatterji S."/>
            <person name="Chinwalla A."/>
            <person name="Civetta A."/>
            <person name="Clifton S.W."/>
            <person name="Comeron J.M."/>
            <person name="Costello J.C."/>
            <person name="Coyne J.A."/>
            <person name="Daub J."/>
            <person name="David R.G."/>
            <person name="Delcher A.L."/>
            <person name="Delehaunty K."/>
            <person name="Do C.B."/>
            <person name="Ebling H."/>
            <person name="Edwards K."/>
            <person name="Eickbush T."/>
            <person name="Evans J.D."/>
            <person name="Filipski A."/>
            <person name="Findeiss S."/>
            <person name="Freyhult E."/>
            <person name="Fulton L."/>
            <person name="Fulton R."/>
            <person name="Garcia A.C."/>
            <person name="Gardiner A."/>
            <person name="Garfield D.A."/>
            <person name="Garvin B.E."/>
            <person name="Gibson G."/>
            <person name="Gilbert D."/>
            <person name="Gnerre S."/>
            <person name="Godfrey J."/>
            <person name="Good R."/>
            <person name="Gotea V."/>
            <person name="Gravely B."/>
            <person name="Greenberg A.J."/>
            <person name="Griffiths-Jones S."/>
            <person name="Gross S."/>
            <person name="Guigo R."/>
            <person name="Gustafson E.A."/>
            <person name="Haerty W."/>
            <person name="Hahn M.W."/>
            <person name="Halligan D.L."/>
            <person name="Halpern A.L."/>
            <person name="Halter G.M."/>
            <person name="Han M.V."/>
            <person name="Heger A."/>
            <person name="Hillier L."/>
            <person name="Hinrichs A.S."/>
            <person name="Holmes I."/>
            <person name="Hoskins R.A."/>
            <person name="Hubisz M.J."/>
            <person name="Hultmark D."/>
            <person name="Huntley M.A."/>
            <person name="Jaffe D.B."/>
            <person name="Jagadeeshan S."/>
            <person name="Jeck W.R."/>
            <person name="Johnson J."/>
            <person name="Jones C.D."/>
            <person name="Jordan W.C."/>
            <person name="Karpen G.H."/>
            <person name="Kataoka E."/>
            <person name="Keightley P.D."/>
            <person name="Kheradpour P."/>
            <person name="Kirkness E.F."/>
            <person name="Koerich L.B."/>
            <person name="Kristiansen K."/>
            <person name="Kudrna D."/>
            <person name="Kulathinal R.J."/>
            <person name="Kumar S."/>
            <person name="Kwok R."/>
            <person name="Lander E."/>
            <person name="Langley C.H."/>
            <person name="Lapoint R."/>
            <person name="Lazzaro B.P."/>
            <person name="Lee S.J."/>
            <person name="Levesque L."/>
            <person name="Li R."/>
            <person name="Lin C.F."/>
            <person name="Lin M.F."/>
            <person name="Lindblad-Toh K."/>
            <person name="Llopart A."/>
            <person name="Long M."/>
            <person name="Low L."/>
            <person name="Lozovsky E."/>
            <person name="Lu J."/>
            <person name="Luo M."/>
            <person name="Machado C.A."/>
            <person name="Makalowski W."/>
            <person name="Marzo M."/>
            <person name="Matsuda M."/>
            <person name="Matzkin L."/>
            <person name="McAllister B."/>
            <person name="McBride C.S."/>
            <person name="McKernan B."/>
            <person name="McKernan K."/>
            <person name="Mendez-Lago M."/>
            <person name="Minx P."/>
            <person name="Mollenhauer M.U."/>
            <person name="Montooth K."/>
            <person name="Mount S.M."/>
            <person name="Mu X."/>
            <person name="Myers E."/>
            <person name="Negre B."/>
            <person name="Newfeld S."/>
            <person name="Nielsen R."/>
            <person name="Noor M.A."/>
            <person name="O'Grady P."/>
            <person name="Pachter L."/>
            <person name="Papaceit M."/>
            <person name="Parisi M.J."/>
            <person name="Parisi M."/>
            <person name="Parts L."/>
            <person name="Pedersen J.S."/>
            <person name="Pesole G."/>
            <person name="Phillippy A.M."/>
            <person name="Ponting C.P."/>
            <person name="Pop M."/>
            <person name="Porcelli D."/>
            <person name="Powell J.R."/>
            <person name="Prohaska S."/>
            <person name="Pruitt K."/>
            <person name="Puig M."/>
            <person name="Quesneville H."/>
            <person name="Ram K.R."/>
            <person name="Rand D."/>
            <person name="Rasmussen M.D."/>
            <person name="Reed L.K."/>
            <person name="Reenan R."/>
            <person name="Reily A."/>
            <person name="Remington K.A."/>
            <person name="Rieger T.T."/>
            <person name="Ritchie M.G."/>
            <person name="Robin C."/>
            <person name="Rogers Y.H."/>
            <person name="Rohde C."/>
            <person name="Rozas J."/>
            <person name="Rubenfield M.J."/>
            <person name="Ruiz A."/>
            <person name="Russo S."/>
            <person name="Salzberg S.L."/>
            <person name="Sanchez-Gracia A."/>
            <person name="Saranga D.J."/>
            <person name="Sato H."/>
            <person name="Schaeffer S.W."/>
            <person name="Schatz M.C."/>
            <person name="Schlenke T."/>
            <person name="Schwartz R."/>
            <person name="Segarra C."/>
            <person name="Singh R.S."/>
            <person name="Sirot L."/>
            <person name="Sirota M."/>
            <person name="Sisneros N.B."/>
            <person name="Smith C.D."/>
            <person name="Smith T.F."/>
            <person name="Spieth J."/>
            <person name="Stage D.E."/>
            <person name="Stark A."/>
            <person name="Stephan W."/>
            <person name="Strausberg R.L."/>
            <person name="Strempel S."/>
            <person name="Sturgill D."/>
            <person name="Sutton G."/>
            <person name="Sutton G.G."/>
            <person name="Tao W."/>
            <person name="Teichmann S."/>
            <person name="Tobari Y.N."/>
            <person name="Tomimura Y."/>
            <person name="Tsolas J.M."/>
            <person name="Valente V.L."/>
            <person name="Venter E."/>
            <person name="Venter J.C."/>
            <person name="Vicario S."/>
            <person name="Vieira F.G."/>
            <person name="Vilella A.J."/>
            <person name="Villasante A."/>
            <person name="Walenz B."/>
            <person name="Wang J."/>
            <person name="Wasserman M."/>
            <person name="Watts T."/>
            <person name="Wilson D."/>
            <person name="Wilson R.K."/>
            <person name="Wing R.A."/>
            <person name="Wolfner M.F."/>
            <person name="Wong A."/>
            <person name="Wong G.K."/>
            <person name="Wu C.I."/>
            <person name="Wu G."/>
            <person name="Yamamoto D."/>
            <person name="Yang H.P."/>
            <person name="Yang S.P."/>
            <person name="Yorke J.A."/>
            <person name="Yoshida K."/>
            <person name="Zdobnov E."/>
            <person name="Zhang P."/>
            <person name="Zhang Y."/>
            <person name="Zimin A.V."/>
            <person name="Baldwin J."/>
            <person name="Abdouelleil A."/>
            <person name="Abdulkadir J."/>
            <person name="Abebe A."/>
            <person name="Abera B."/>
            <person name="Abreu J."/>
            <person name="Acer S.C."/>
            <person name="Aftuck L."/>
            <person name="Alexander A."/>
            <person name="An P."/>
            <person name="Anderson E."/>
            <person name="Anderson S."/>
            <person name="Arachi H."/>
            <person name="Azer M."/>
            <person name="Bachantsang P."/>
            <person name="Barry A."/>
            <person name="Bayul T."/>
            <person name="Berlin A."/>
            <person name="Bessette D."/>
            <person name="Bloom T."/>
            <person name="Blye J."/>
            <person name="Boguslavskiy L."/>
            <person name="Bonnet C."/>
            <person name="Boukhgalter B."/>
            <person name="Bourzgui I."/>
            <person name="Brown A."/>
            <person name="Cahill P."/>
            <person name="Channer S."/>
            <person name="Cheshatsang Y."/>
            <person name="Chuda L."/>
            <person name="Citroen M."/>
            <person name="Collymore A."/>
            <person name="Cooke P."/>
            <person name="Costello M."/>
            <person name="D'Aco K."/>
            <person name="Daza R."/>
            <person name="De Haan G."/>
            <person name="DeGray S."/>
            <person name="DeMaso C."/>
            <person name="Dhargay N."/>
            <person name="Dooley K."/>
            <person name="Dooley E."/>
            <person name="Doricent M."/>
            <person name="Dorje P."/>
            <person name="Dorjee K."/>
            <person name="Dupes A."/>
            <person name="Elong R."/>
            <person name="Falk J."/>
            <person name="Farina A."/>
            <person name="Faro S."/>
            <person name="Ferguson D."/>
            <person name="Fisher S."/>
            <person name="Foley C.D."/>
            <person name="Franke A."/>
            <person name="Friedrich D."/>
            <person name="Gadbois L."/>
            <person name="Gearin G."/>
            <person name="Gearin C.R."/>
            <person name="Giannoukos G."/>
            <person name="Goode T."/>
            <person name="Graham J."/>
            <person name="Grandbois E."/>
            <person name="Grewal S."/>
            <person name="Gyaltsen K."/>
            <person name="Hafez N."/>
            <person name="Hagos B."/>
            <person name="Hall J."/>
            <person name="Henson C."/>
            <person name="Hollinger A."/>
            <person name="Honan T."/>
            <person name="Huard M.D."/>
            <person name="Hughes L."/>
            <person name="Hurhula B."/>
            <person name="Husby M.E."/>
            <person name="Kamat A."/>
            <person name="Kanga B."/>
            <person name="Kashin S."/>
            <person name="Khazanovich D."/>
            <person name="Kisner P."/>
            <person name="Lance K."/>
            <person name="Lara M."/>
            <person name="Lee W."/>
            <person name="Lennon N."/>
            <person name="Letendre F."/>
            <person name="LeVine R."/>
            <person name="Lipovsky A."/>
            <person name="Liu X."/>
            <person name="Liu J."/>
            <person name="Liu S."/>
            <person name="Lokyitsang T."/>
            <person name="Lokyitsang Y."/>
            <person name="Lubonja R."/>
            <person name="Lui A."/>
            <person name="MacDonald P."/>
            <person name="Magnisalis V."/>
            <person name="Maru K."/>
            <person name="Matthews C."/>
            <person name="McCusker W."/>
            <person name="McDonough S."/>
            <person name="Mehta T."/>
            <person name="Meldrim J."/>
            <person name="Meneus L."/>
            <person name="Mihai O."/>
            <person name="Mihalev A."/>
            <person name="Mihova T."/>
            <person name="Mittelman R."/>
            <person name="Mlenga V."/>
            <person name="Montmayeur A."/>
            <person name="Mulrain L."/>
            <person name="Navidi A."/>
            <person name="Naylor J."/>
            <person name="Negash T."/>
            <person name="Nguyen T."/>
            <person name="Nguyen N."/>
            <person name="Nicol R."/>
            <person name="Norbu C."/>
            <person name="Norbu N."/>
            <person name="Novod N."/>
            <person name="O'Neill B."/>
            <person name="Osman S."/>
            <person name="Markiewicz E."/>
            <person name="Oyono O.L."/>
            <person name="Patti C."/>
            <person name="Phunkhang P."/>
            <person name="Pierre F."/>
            <person name="Priest M."/>
            <person name="Raghuraman S."/>
            <person name="Rege F."/>
            <person name="Reyes R."/>
            <person name="Rise C."/>
            <person name="Rogov P."/>
            <person name="Ross K."/>
            <person name="Ryan E."/>
            <person name="Settipalli S."/>
            <person name="Shea T."/>
            <person name="Sherpa N."/>
            <person name="Shi L."/>
            <person name="Shih D."/>
            <person name="Sparrow T."/>
            <person name="Spaulding J."/>
            <person name="Stalker J."/>
            <person name="Stange-Thomann N."/>
            <person name="Stavropoulos S."/>
            <person name="Stone C."/>
            <person name="Strader C."/>
            <person name="Tesfaye S."/>
            <person name="Thomson T."/>
            <person name="Thoulutsang Y."/>
            <person name="Thoulutsang D."/>
            <person name="Topham K."/>
            <person name="Topping I."/>
            <person name="Tsamla T."/>
            <person name="Vassiliev H."/>
            <person name="Vo A."/>
            <person name="Wangchuk T."/>
            <person name="Wangdi T."/>
            <person name="Weiand M."/>
            <person name="Wilkinson J."/>
            <person name="Wilson A."/>
            <person name="Yadav S."/>
            <person name="Young G."/>
            <person name="Yu Q."/>
            <person name="Zembek L."/>
            <person name="Zhong D."/>
            <person name="Zimmer A."/>
            <person name="Zwirko Z."/>
            <person name="Jaffe D.B."/>
            <person name="Alvarez P."/>
            <person name="Brockman W."/>
            <person name="Butler J."/>
            <person name="Chin C."/>
            <person name="Gnerre S."/>
            <person name="Grabherr M."/>
            <person name="Kleber M."/>
            <person name="Mauceli E."/>
            <person name="MacCallum I."/>
        </authorList>
    </citation>
    <scope>NUCLEOTIDE SEQUENCE [LARGE SCALE GENOMIC DNA]</scope>
    <source>
        <strain evidence="2">Tai18E2 / Tucson 14021-0261.01</strain>
    </source>
</reference>
<dbReference type="OMA" id="MAQWPLH"/>
<dbReference type="Proteomes" id="UP000002282">
    <property type="component" value="Chromosome 2L"/>
</dbReference>
<organism evidence="1 2">
    <name type="scientific">Drosophila yakuba</name>
    <name type="common">Fruit fly</name>
    <dbReference type="NCBI Taxonomy" id="7245"/>
    <lineage>
        <taxon>Eukaryota</taxon>
        <taxon>Metazoa</taxon>
        <taxon>Ecdysozoa</taxon>
        <taxon>Arthropoda</taxon>
        <taxon>Hexapoda</taxon>
        <taxon>Insecta</taxon>
        <taxon>Pterygota</taxon>
        <taxon>Neoptera</taxon>
        <taxon>Endopterygota</taxon>
        <taxon>Diptera</taxon>
        <taxon>Brachycera</taxon>
        <taxon>Muscomorpha</taxon>
        <taxon>Ephydroidea</taxon>
        <taxon>Drosophilidae</taxon>
        <taxon>Drosophila</taxon>
        <taxon>Sophophora</taxon>
    </lineage>
</organism>
<dbReference type="EMBL" id="CM000157">
    <property type="protein sequence ID" value="EDW89687.1"/>
    <property type="molecule type" value="Genomic_DNA"/>
</dbReference>
<dbReference type="PhylomeDB" id="B4NXR2"/>
<dbReference type="OrthoDB" id="550575at2759"/>
<name>B4NXR2_DROYA</name>